<dbReference type="AlphaFoldDB" id="A0A2A9NB43"/>
<gene>
    <name evidence="1" type="ORF">AMATHDRAFT_133066</name>
</gene>
<name>A0A2A9NB43_9AGAR</name>
<dbReference type="STRING" id="703135.A0A2A9NB43"/>
<keyword evidence="2" id="KW-1185">Reference proteome</keyword>
<feature type="non-terminal residue" evidence="1">
    <location>
        <position position="69"/>
    </location>
</feature>
<accession>A0A2A9NB43</accession>
<proteinExistence type="predicted"/>
<evidence type="ECO:0000313" key="2">
    <source>
        <dbReference type="Proteomes" id="UP000242287"/>
    </source>
</evidence>
<protein>
    <recommendedName>
        <fullName evidence="3">Homeobox domain-containing protein</fullName>
    </recommendedName>
</protein>
<evidence type="ECO:0000313" key="1">
    <source>
        <dbReference type="EMBL" id="PFH45467.1"/>
    </source>
</evidence>
<dbReference type="SUPFAM" id="SSF46689">
    <property type="entry name" value="Homeodomain-like"/>
    <property type="match status" value="1"/>
</dbReference>
<evidence type="ECO:0008006" key="3">
    <source>
        <dbReference type="Google" id="ProtNLM"/>
    </source>
</evidence>
<dbReference type="Proteomes" id="UP000242287">
    <property type="component" value="Unassembled WGS sequence"/>
</dbReference>
<organism evidence="1 2">
    <name type="scientific">Amanita thiersii Skay4041</name>
    <dbReference type="NCBI Taxonomy" id="703135"/>
    <lineage>
        <taxon>Eukaryota</taxon>
        <taxon>Fungi</taxon>
        <taxon>Dikarya</taxon>
        <taxon>Basidiomycota</taxon>
        <taxon>Agaricomycotina</taxon>
        <taxon>Agaricomycetes</taxon>
        <taxon>Agaricomycetidae</taxon>
        <taxon>Agaricales</taxon>
        <taxon>Pluteineae</taxon>
        <taxon>Amanitaceae</taxon>
        <taxon>Amanita</taxon>
    </lineage>
</organism>
<dbReference type="OrthoDB" id="3257151at2759"/>
<reference evidence="1 2" key="1">
    <citation type="submission" date="2014-02" db="EMBL/GenBank/DDBJ databases">
        <title>Transposable element dynamics among asymbiotic and ectomycorrhizal Amanita fungi.</title>
        <authorList>
            <consortium name="DOE Joint Genome Institute"/>
            <person name="Hess J."/>
            <person name="Skrede I."/>
            <person name="Wolfe B."/>
            <person name="LaButti K."/>
            <person name="Ohm R.A."/>
            <person name="Grigoriev I.V."/>
            <person name="Pringle A."/>
        </authorList>
    </citation>
    <scope>NUCLEOTIDE SEQUENCE [LARGE SCALE GENOMIC DNA]</scope>
    <source>
        <strain evidence="1 2">SKay4041</strain>
    </source>
</reference>
<dbReference type="InterPro" id="IPR009057">
    <property type="entry name" value="Homeodomain-like_sf"/>
</dbReference>
<dbReference type="EMBL" id="KZ302374">
    <property type="protein sequence ID" value="PFH45467.1"/>
    <property type="molecule type" value="Genomic_DNA"/>
</dbReference>
<sequence>MPSVYLHQLEAIWEADKRLPSVTSRRAWALARDLSPVQVNNWWYRKKKAARKSGFELPPGTYDLDVGVP</sequence>